<feature type="domain" description="ATP-cone" evidence="4">
    <location>
        <begin position="1"/>
        <end position="93"/>
    </location>
</feature>
<evidence type="ECO:0000256" key="2">
    <source>
        <dbReference type="ARBA" id="ARBA00022840"/>
    </source>
</evidence>
<evidence type="ECO:0000313" key="6">
    <source>
        <dbReference type="Proteomes" id="UP000230935"/>
    </source>
</evidence>
<dbReference type="GO" id="GO:0005524">
    <property type="term" value="F:ATP binding"/>
    <property type="evidence" value="ECO:0007669"/>
    <property type="project" value="UniProtKB-UniRule"/>
</dbReference>
<dbReference type="Proteomes" id="UP000230935">
    <property type="component" value="Unassembled WGS sequence"/>
</dbReference>
<name>A0A2H0W2P1_9BACT</name>
<keyword evidence="1 3" id="KW-0547">Nucleotide-binding</keyword>
<reference evidence="6" key="1">
    <citation type="submission" date="2017-09" db="EMBL/GenBank/DDBJ databases">
        <title>Depth-based differentiation of microbial function through sediment-hosted aquifers and enrichment of novel symbionts in the deep terrestrial subsurface.</title>
        <authorList>
            <person name="Probst A.J."/>
            <person name="Ladd B."/>
            <person name="Jarett J.K."/>
            <person name="Geller-Mcgrath D.E."/>
            <person name="Sieber C.M.K."/>
            <person name="Emerson J.B."/>
            <person name="Anantharaman K."/>
            <person name="Thomas B.C."/>
            <person name="Malmstrom R."/>
            <person name="Stieglmeier M."/>
            <person name="Klingl A."/>
            <person name="Woyke T."/>
            <person name="Ryan C.M."/>
            <person name="Banfield J.F."/>
        </authorList>
    </citation>
    <scope>NUCLEOTIDE SEQUENCE [LARGE SCALE GENOMIC DNA]</scope>
</reference>
<keyword evidence="2 3" id="KW-0067">ATP-binding</keyword>
<dbReference type="AlphaFoldDB" id="A0A2H0W2P1"/>
<evidence type="ECO:0000256" key="3">
    <source>
        <dbReference type="PROSITE-ProRule" id="PRU00492"/>
    </source>
</evidence>
<evidence type="ECO:0000259" key="4">
    <source>
        <dbReference type="PROSITE" id="PS51161"/>
    </source>
</evidence>
<sequence length="275" mass="31470">MLITKSDGATEEFNPAKFRRGLLKVGANKELVEQVLAKVEKKMKPGMSTREIYKIARNELGKSAPGAKVRYNLRQALIRMGPAGYNFEKYIASILKTYGYKAQTPFELQGKCTTHEVDVTAEKDGQVIFIEAKFRRNFYDKIGIKTTLSSWARYMDLREGSKTHNATPNFNQCWVVTNARFTNHSLEYAKCQGMTMLSWNYPKDKSLADMVNHRALYPLTIIDEIQNHEFENFARHKLMLCKEVESKTPDELTRLTGIKGKRAERIIQVCKLATG</sequence>
<evidence type="ECO:0000313" key="5">
    <source>
        <dbReference type="EMBL" id="PIS04761.1"/>
    </source>
</evidence>
<dbReference type="InterPro" id="IPR007560">
    <property type="entry name" value="Restrct_endonuc_IV_Mrr"/>
</dbReference>
<dbReference type="Gene3D" id="1.10.150.20">
    <property type="entry name" value="5' to 3' exonuclease, C-terminal subdomain"/>
    <property type="match status" value="1"/>
</dbReference>
<dbReference type="InterPro" id="IPR005144">
    <property type="entry name" value="ATP-cone_dom"/>
</dbReference>
<proteinExistence type="predicted"/>
<dbReference type="PROSITE" id="PS51161">
    <property type="entry name" value="ATP_CONE"/>
    <property type="match status" value="1"/>
</dbReference>
<dbReference type="GO" id="GO:0004519">
    <property type="term" value="F:endonuclease activity"/>
    <property type="evidence" value="ECO:0007669"/>
    <property type="project" value="InterPro"/>
</dbReference>
<organism evidence="5 6">
    <name type="scientific">Candidatus Buchananbacteria bacterium CG10_big_fil_rev_8_21_14_0_10_42_9</name>
    <dbReference type="NCBI Taxonomy" id="1974526"/>
    <lineage>
        <taxon>Bacteria</taxon>
        <taxon>Candidatus Buchananiibacteriota</taxon>
    </lineage>
</organism>
<dbReference type="Pfam" id="PF04471">
    <property type="entry name" value="Mrr_cat"/>
    <property type="match status" value="1"/>
</dbReference>
<evidence type="ECO:0000256" key="1">
    <source>
        <dbReference type="ARBA" id="ARBA00022741"/>
    </source>
</evidence>
<dbReference type="GO" id="GO:0003677">
    <property type="term" value="F:DNA binding"/>
    <property type="evidence" value="ECO:0007669"/>
    <property type="project" value="InterPro"/>
</dbReference>
<dbReference type="Gene3D" id="3.40.1350.10">
    <property type="match status" value="1"/>
</dbReference>
<accession>A0A2H0W2P1</accession>
<dbReference type="EMBL" id="PEZZ01000036">
    <property type="protein sequence ID" value="PIS04761.1"/>
    <property type="molecule type" value="Genomic_DNA"/>
</dbReference>
<dbReference type="GO" id="GO:0009307">
    <property type="term" value="P:DNA restriction-modification system"/>
    <property type="evidence" value="ECO:0007669"/>
    <property type="project" value="InterPro"/>
</dbReference>
<dbReference type="InterPro" id="IPR011856">
    <property type="entry name" value="tRNA_endonuc-like_dom_sf"/>
</dbReference>
<dbReference type="SUPFAM" id="SSF52980">
    <property type="entry name" value="Restriction endonuclease-like"/>
    <property type="match status" value="1"/>
</dbReference>
<comment type="caution">
    <text evidence="5">The sequence shown here is derived from an EMBL/GenBank/DDBJ whole genome shotgun (WGS) entry which is preliminary data.</text>
</comment>
<protein>
    <recommendedName>
        <fullName evidence="4">ATP-cone domain-containing protein</fullName>
    </recommendedName>
</protein>
<gene>
    <name evidence="5" type="ORF">COT81_04725</name>
</gene>
<dbReference type="Pfam" id="PF03477">
    <property type="entry name" value="ATP-cone"/>
    <property type="match status" value="1"/>
</dbReference>
<dbReference type="InterPro" id="IPR011335">
    <property type="entry name" value="Restrct_endonuc-II-like"/>
</dbReference>